<sequence>MGLVKAPGGQKDPIMSYSGLVAYRLSFIDIDGATVVSDPLSSQEFAR</sequence>
<dbReference type="KEGG" id="sew:SeSA_A1619"/>
<dbReference type="AlphaFoldDB" id="A0A0N1R107"/>
<proteinExistence type="predicted"/>
<dbReference type="HOGENOM" id="CLU_3173023_0_0_6"/>
<evidence type="ECO:0000313" key="2">
    <source>
        <dbReference type="Proteomes" id="UP000001865"/>
    </source>
</evidence>
<evidence type="ECO:0000313" key="1">
    <source>
        <dbReference type="EMBL" id="ACF92823.1"/>
    </source>
</evidence>
<reference evidence="1 2" key="1">
    <citation type="journal article" date="2011" name="J. Bacteriol.">
        <title>Comparative genomics of 28 Salmonella enterica isolates: evidence for CRISPR-mediated adaptive sublineage evolution.</title>
        <authorList>
            <person name="Fricke W.F."/>
            <person name="Mammel M.K."/>
            <person name="McDermott P.F."/>
            <person name="Tartera C."/>
            <person name="White D.G."/>
            <person name="Leclerc J.E."/>
            <person name="Ravel J."/>
            <person name="Cebula T.A."/>
        </authorList>
    </citation>
    <scope>NUCLEOTIDE SEQUENCE [LARGE SCALE GENOMIC DNA]</scope>
    <source>
        <strain evidence="1 2">CVM19633</strain>
    </source>
</reference>
<name>A0A0N1R107_SALSV</name>
<dbReference type="EMBL" id="CP001127">
    <property type="protein sequence ID" value="ACF92823.1"/>
    <property type="molecule type" value="Genomic_DNA"/>
</dbReference>
<accession>A0A0N1R107</accession>
<organism evidence="1 2">
    <name type="scientific">Salmonella schwarzengrund (strain CVM19633)</name>
    <dbReference type="NCBI Taxonomy" id="439843"/>
    <lineage>
        <taxon>Bacteria</taxon>
        <taxon>Pseudomonadati</taxon>
        <taxon>Pseudomonadota</taxon>
        <taxon>Gammaproteobacteria</taxon>
        <taxon>Enterobacterales</taxon>
        <taxon>Enterobacteriaceae</taxon>
        <taxon>Salmonella</taxon>
    </lineage>
</organism>
<gene>
    <name evidence="1" type="ordered locus">SeSA_A1619</name>
</gene>
<dbReference type="Proteomes" id="UP000001865">
    <property type="component" value="Chromosome"/>
</dbReference>
<protein>
    <submittedName>
        <fullName evidence="1">Uncharacterized protein</fullName>
    </submittedName>
</protein>